<dbReference type="RefSeq" id="WP_101439591.1">
    <property type="nucleotide sequence ID" value="NZ_PJMY01000003.1"/>
</dbReference>
<dbReference type="PANTHER" id="PTHR36510:SF1">
    <property type="entry name" value="GLUTAMATE--CYSTEINE LIGASE 2-RELATED"/>
    <property type="match status" value="1"/>
</dbReference>
<evidence type="ECO:0000256" key="5">
    <source>
        <dbReference type="HAMAP-Rule" id="MF_01609"/>
    </source>
</evidence>
<evidence type="ECO:0000256" key="3">
    <source>
        <dbReference type="ARBA" id="ARBA00022840"/>
    </source>
</evidence>
<accession>A0A2N3WSF0</accession>
<comment type="caution">
    <text evidence="6">The sequence shown here is derived from an EMBL/GenBank/DDBJ whole genome shotgun (WGS) entry which is preliminary data.</text>
</comment>
<dbReference type="InterPro" id="IPR014746">
    <property type="entry name" value="Gln_synth/guanido_kin_cat_dom"/>
</dbReference>
<comment type="catalytic activity">
    <reaction evidence="4 5">
        <text>L-cysteine + L-glutamate + ATP = gamma-L-glutamyl-L-cysteine + ADP + phosphate + H(+)</text>
        <dbReference type="Rhea" id="RHEA:13285"/>
        <dbReference type="ChEBI" id="CHEBI:15378"/>
        <dbReference type="ChEBI" id="CHEBI:29985"/>
        <dbReference type="ChEBI" id="CHEBI:30616"/>
        <dbReference type="ChEBI" id="CHEBI:35235"/>
        <dbReference type="ChEBI" id="CHEBI:43474"/>
        <dbReference type="ChEBI" id="CHEBI:58173"/>
        <dbReference type="ChEBI" id="CHEBI:456216"/>
        <dbReference type="EC" id="6.3.2.2"/>
    </reaction>
</comment>
<dbReference type="AlphaFoldDB" id="A0A2N3WSF0"/>
<dbReference type="Pfam" id="PF04107">
    <property type="entry name" value="GCS2"/>
    <property type="match status" value="1"/>
</dbReference>
<dbReference type="EMBL" id="PJMY01000003">
    <property type="protein sequence ID" value="PKV96786.1"/>
    <property type="molecule type" value="Genomic_DNA"/>
</dbReference>
<dbReference type="Proteomes" id="UP000233750">
    <property type="component" value="Unassembled WGS sequence"/>
</dbReference>
<dbReference type="InterPro" id="IPR050141">
    <property type="entry name" value="GCL_type2/YbdK_subfam"/>
</dbReference>
<evidence type="ECO:0000313" key="7">
    <source>
        <dbReference type="Proteomes" id="UP000233750"/>
    </source>
</evidence>
<name>A0A2N3WSF0_9PSEU</name>
<dbReference type="NCBIfam" id="NF010041">
    <property type="entry name" value="PRK13517.1-1"/>
    <property type="match status" value="1"/>
</dbReference>
<protein>
    <recommendedName>
        <fullName evidence="5">Putative glutamate--cysteine ligase 2</fullName>
        <ecNumber evidence="5">6.3.2.2</ecNumber>
    </recommendedName>
    <alternativeName>
        <fullName evidence="5">Gamma-glutamylcysteine synthetase 2</fullName>
        <shortName evidence="5">GCS 2</shortName>
        <shortName evidence="5">Gamma-GCS 2</shortName>
    </alternativeName>
</protein>
<dbReference type="Gene3D" id="3.30.590.20">
    <property type="match status" value="1"/>
</dbReference>
<dbReference type="NCBIfam" id="TIGR02050">
    <property type="entry name" value="gshA_cyan_rel"/>
    <property type="match status" value="1"/>
</dbReference>
<dbReference type="GO" id="GO:0042398">
    <property type="term" value="P:modified amino acid biosynthetic process"/>
    <property type="evidence" value="ECO:0007669"/>
    <property type="project" value="InterPro"/>
</dbReference>
<keyword evidence="3 5" id="KW-0067">ATP-binding</keyword>
<reference evidence="6 7" key="1">
    <citation type="submission" date="2017-12" db="EMBL/GenBank/DDBJ databases">
        <title>Sequencing the genomes of 1000 Actinobacteria strains.</title>
        <authorList>
            <person name="Klenk H.-P."/>
        </authorList>
    </citation>
    <scope>NUCLEOTIDE SEQUENCE [LARGE SCALE GENOMIC DNA]</scope>
    <source>
        <strain evidence="6 7">DSM 45165</strain>
    </source>
</reference>
<keyword evidence="7" id="KW-1185">Reference proteome</keyword>
<dbReference type="GO" id="GO:0004357">
    <property type="term" value="F:glutamate-cysteine ligase activity"/>
    <property type="evidence" value="ECO:0007669"/>
    <property type="project" value="UniProtKB-EC"/>
</dbReference>
<dbReference type="SUPFAM" id="SSF55931">
    <property type="entry name" value="Glutamine synthetase/guanido kinase"/>
    <property type="match status" value="1"/>
</dbReference>
<dbReference type="InterPro" id="IPR006336">
    <property type="entry name" value="GCS2"/>
</dbReference>
<evidence type="ECO:0000256" key="2">
    <source>
        <dbReference type="ARBA" id="ARBA00022741"/>
    </source>
</evidence>
<sequence>MDVPTLGVEEEFLLAAPDDGRPMPVADEVLGKVGQLADGAAVHRELRATQVEHATGVCTTAAQLRDQLCRGRLALSRAATDAGCALLATGSPVGARRSPAEPLPPDRYARIDAHYGDLAADYEACGCHVHVGVPDADTAVAVVNHLARWLPALLALSANSPFDRGRDTGLHSWRMALQTRFPGSGLAPHARSHAEHLRLVDSLVECGALVDREQTFWLARPSPRYPTVELRVADVPLTVDGTLVQAVLSRALVASALADLERGVEASPLDPQIGSAAVWAATRHGLTGALVDPVRARTLPAADVLADLLRYAEPALQAAGDRELAHRLVQAALRNGTGSAAQRKAGPDGVVAMLAARTVPRVTSLQAGTRGK</sequence>
<evidence type="ECO:0000256" key="1">
    <source>
        <dbReference type="ARBA" id="ARBA00022598"/>
    </source>
</evidence>
<keyword evidence="1 5" id="KW-0436">Ligase</keyword>
<gene>
    <name evidence="6" type="ORF">ATK30_7748</name>
</gene>
<proteinExistence type="inferred from homology"/>
<comment type="similarity">
    <text evidence="5">Belongs to the glutamate--cysteine ligase type 2 family. YbdK subfamily.</text>
</comment>
<organism evidence="6 7">
    <name type="scientific">Amycolatopsis echigonensis</name>
    <dbReference type="NCBI Taxonomy" id="2576905"/>
    <lineage>
        <taxon>Bacteria</taxon>
        <taxon>Bacillati</taxon>
        <taxon>Actinomycetota</taxon>
        <taxon>Actinomycetes</taxon>
        <taxon>Pseudonocardiales</taxon>
        <taxon>Pseudonocardiaceae</taxon>
        <taxon>Amycolatopsis</taxon>
    </lineage>
</organism>
<comment type="function">
    <text evidence="5">ATP-dependent carboxylate-amine ligase which exhibits weak glutamate--cysteine ligase activity.</text>
</comment>
<dbReference type="HAMAP" id="MF_01609">
    <property type="entry name" value="Glu_cys_ligase_2"/>
    <property type="match status" value="1"/>
</dbReference>
<dbReference type="OrthoDB" id="9803842at2"/>
<keyword evidence="2 5" id="KW-0547">Nucleotide-binding</keyword>
<evidence type="ECO:0000256" key="4">
    <source>
        <dbReference type="ARBA" id="ARBA00048819"/>
    </source>
</evidence>
<dbReference type="EC" id="6.3.2.2" evidence="5"/>
<dbReference type="InterPro" id="IPR011793">
    <property type="entry name" value="YbdK"/>
</dbReference>
<dbReference type="PANTHER" id="PTHR36510">
    <property type="entry name" value="GLUTAMATE--CYSTEINE LIGASE 2-RELATED"/>
    <property type="match status" value="1"/>
</dbReference>
<evidence type="ECO:0000313" key="6">
    <source>
        <dbReference type="EMBL" id="PKV96786.1"/>
    </source>
</evidence>
<dbReference type="GO" id="GO:0005524">
    <property type="term" value="F:ATP binding"/>
    <property type="evidence" value="ECO:0007669"/>
    <property type="project" value="UniProtKB-KW"/>
</dbReference>